<evidence type="ECO:0000313" key="3">
    <source>
        <dbReference type="Proteomes" id="UP001175226"/>
    </source>
</evidence>
<comment type="caution">
    <text evidence="2">The sequence shown here is derived from an EMBL/GenBank/DDBJ whole genome shotgun (WGS) entry which is preliminary data.</text>
</comment>
<organism evidence="2 3">
    <name type="scientific">Armillaria borealis</name>
    <dbReference type="NCBI Taxonomy" id="47425"/>
    <lineage>
        <taxon>Eukaryota</taxon>
        <taxon>Fungi</taxon>
        <taxon>Dikarya</taxon>
        <taxon>Basidiomycota</taxon>
        <taxon>Agaricomycotina</taxon>
        <taxon>Agaricomycetes</taxon>
        <taxon>Agaricomycetidae</taxon>
        <taxon>Agaricales</taxon>
        <taxon>Marasmiineae</taxon>
        <taxon>Physalacriaceae</taxon>
        <taxon>Armillaria</taxon>
    </lineage>
</organism>
<sequence>MLLATTSLWRSKYLRDAWSIPGMSVSLGLTVFVCIALSGPLLAGTSQSPSQHSLKYVQFARTLVELARLSL</sequence>
<dbReference type="Proteomes" id="UP001175226">
    <property type="component" value="Unassembled WGS sequence"/>
</dbReference>
<gene>
    <name evidence="2" type="ORF">EV421DRAFT_1805707</name>
</gene>
<keyword evidence="1" id="KW-1133">Transmembrane helix</keyword>
<protein>
    <submittedName>
        <fullName evidence="2">Uncharacterized protein</fullName>
    </submittedName>
</protein>
<keyword evidence="1" id="KW-0472">Membrane</keyword>
<proteinExistence type="predicted"/>
<keyword evidence="3" id="KW-1185">Reference proteome</keyword>
<reference evidence="2" key="1">
    <citation type="submission" date="2023-06" db="EMBL/GenBank/DDBJ databases">
        <authorList>
            <consortium name="Lawrence Berkeley National Laboratory"/>
            <person name="Ahrendt S."/>
            <person name="Sahu N."/>
            <person name="Indic B."/>
            <person name="Wong-Bajracharya J."/>
            <person name="Merenyi Z."/>
            <person name="Ke H.-M."/>
            <person name="Monk M."/>
            <person name="Kocsube S."/>
            <person name="Drula E."/>
            <person name="Lipzen A."/>
            <person name="Balint B."/>
            <person name="Henrissat B."/>
            <person name="Andreopoulos B."/>
            <person name="Martin F.M."/>
            <person name="Harder C.B."/>
            <person name="Rigling D."/>
            <person name="Ford K.L."/>
            <person name="Foster G.D."/>
            <person name="Pangilinan J."/>
            <person name="Papanicolaou A."/>
            <person name="Barry K."/>
            <person name="LaButti K."/>
            <person name="Viragh M."/>
            <person name="Koriabine M."/>
            <person name="Yan M."/>
            <person name="Riley R."/>
            <person name="Champramary S."/>
            <person name="Plett K.L."/>
            <person name="Tsai I.J."/>
            <person name="Slot J."/>
            <person name="Sipos G."/>
            <person name="Plett J."/>
            <person name="Nagy L.G."/>
            <person name="Grigoriev I.V."/>
        </authorList>
    </citation>
    <scope>NUCLEOTIDE SEQUENCE</scope>
    <source>
        <strain evidence="2">FPL87.14</strain>
    </source>
</reference>
<evidence type="ECO:0000313" key="2">
    <source>
        <dbReference type="EMBL" id="KAK0443250.1"/>
    </source>
</evidence>
<name>A0AA39JJV1_9AGAR</name>
<accession>A0AA39JJV1</accession>
<dbReference type="AlphaFoldDB" id="A0AA39JJV1"/>
<keyword evidence="1" id="KW-0812">Transmembrane</keyword>
<feature type="transmembrane region" description="Helical" evidence="1">
    <location>
        <begin position="20"/>
        <end position="43"/>
    </location>
</feature>
<dbReference type="EMBL" id="JAUEPT010000023">
    <property type="protein sequence ID" value="KAK0443250.1"/>
    <property type="molecule type" value="Genomic_DNA"/>
</dbReference>
<evidence type="ECO:0000256" key="1">
    <source>
        <dbReference type="SAM" id="Phobius"/>
    </source>
</evidence>